<evidence type="ECO:0000313" key="1">
    <source>
        <dbReference type="EMBL" id="QJA78000.1"/>
    </source>
</evidence>
<reference evidence="1" key="1">
    <citation type="submission" date="2020-03" db="EMBL/GenBank/DDBJ databases">
        <title>The deep terrestrial virosphere.</title>
        <authorList>
            <person name="Holmfeldt K."/>
            <person name="Nilsson E."/>
            <person name="Simone D."/>
            <person name="Lopez-Fernandez M."/>
            <person name="Wu X."/>
            <person name="de Brujin I."/>
            <person name="Lundin D."/>
            <person name="Andersson A."/>
            <person name="Bertilsson S."/>
            <person name="Dopson M."/>
        </authorList>
    </citation>
    <scope>NUCLEOTIDE SEQUENCE</scope>
    <source>
        <strain evidence="1">MM415A01170</strain>
    </source>
</reference>
<sequence>MTNILNDFLGMDIKEMKDVSEQVKEKQKEIAVAIVKLTEYPEWKVLDEELQRMLKSIDKPCDFYAVNPDTAKYDSGMKRAVQIILNFIKTQQQIIEKYAKRDGRSSENES</sequence>
<protein>
    <submittedName>
        <fullName evidence="1">Uncharacterized protein</fullName>
    </submittedName>
</protein>
<gene>
    <name evidence="1" type="ORF">MM415A01170_0007</name>
</gene>
<accession>A0A6M3K876</accession>
<name>A0A6M3K876_9ZZZZ</name>
<dbReference type="EMBL" id="MT142314">
    <property type="protein sequence ID" value="QJA78000.1"/>
    <property type="molecule type" value="Genomic_DNA"/>
</dbReference>
<organism evidence="1">
    <name type="scientific">viral metagenome</name>
    <dbReference type="NCBI Taxonomy" id="1070528"/>
    <lineage>
        <taxon>unclassified sequences</taxon>
        <taxon>metagenomes</taxon>
        <taxon>organismal metagenomes</taxon>
    </lineage>
</organism>
<dbReference type="AlphaFoldDB" id="A0A6M3K876"/>
<proteinExistence type="predicted"/>